<dbReference type="AlphaFoldDB" id="A0A4P9YX69"/>
<reference evidence="2" key="1">
    <citation type="journal article" date="2018" name="Nat. Microbiol.">
        <title>Leveraging single-cell genomics to expand the fungal tree of life.</title>
        <authorList>
            <person name="Ahrendt S.R."/>
            <person name="Quandt C.A."/>
            <person name="Ciobanu D."/>
            <person name="Clum A."/>
            <person name="Salamov A."/>
            <person name="Andreopoulos B."/>
            <person name="Cheng J.F."/>
            <person name="Woyke T."/>
            <person name="Pelin A."/>
            <person name="Henrissat B."/>
            <person name="Reynolds N.K."/>
            <person name="Benny G.L."/>
            <person name="Smith M.E."/>
            <person name="James T.Y."/>
            <person name="Grigoriev I.V."/>
        </authorList>
    </citation>
    <scope>NUCLEOTIDE SEQUENCE [LARGE SCALE GENOMIC DNA]</scope>
    <source>
        <strain evidence="2">Benny S71-1</strain>
    </source>
</reference>
<proteinExistence type="predicted"/>
<evidence type="ECO:0008006" key="3">
    <source>
        <dbReference type="Google" id="ProtNLM"/>
    </source>
</evidence>
<evidence type="ECO:0000313" key="2">
    <source>
        <dbReference type="Proteomes" id="UP000278143"/>
    </source>
</evidence>
<dbReference type="OrthoDB" id="18797at2759"/>
<accession>A0A4P9YX69</accession>
<protein>
    <recommendedName>
        <fullName evidence="3">P-loop containing nucleoside triphosphate hydrolase protein</fullName>
    </recommendedName>
</protein>
<dbReference type="EMBL" id="KZ990099">
    <property type="protein sequence ID" value="RKP24666.1"/>
    <property type="molecule type" value="Genomic_DNA"/>
</dbReference>
<dbReference type="GO" id="GO:0000794">
    <property type="term" value="C:condensed nuclear chromosome"/>
    <property type="evidence" value="ECO:0007669"/>
    <property type="project" value="TreeGrafter"/>
</dbReference>
<dbReference type="GO" id="GO:0070192">
    <property type="term" value="P:chromosome organization involved in meiotic cell cycle"/>
    <property type="evidence" value="ECO:0007669"/>
    <property type="project" value="TreeGrafter"/>
</dbReference>
<dbReference type="GO" id="GO:0003691">
    <property type="term" value="F:double-stranded telomeric DNA binding"/>
    <property type="evidence" value="ECO:0007669"/>
    <property type="project" value="TreeGrafter"/>
</dbReference>
<dbReference type="PANTHER" id="PTHR18867:SF12">
    <property type="entry name" value="DNA REPAIR PROTEIN RAD50"/>
    <property type="match status" value="1"/>
</dbReference>
<evidence type="ECO:0000313" key="1">
    <source>
        <dbReference type="EMBL" id="RKP24666.1"/>
    </source>
</evidence>
<gene>
    <name evidence="1" type="ORF">SYNPS1DRAFT_33167</name>
</gene>
<dbReference type="Pfam" id="PF13558">
    <property type="entry name" value="SbcC_Walker_B"/>
    <property type="match status" value="1"/>
</dbReference>
<dbReference type="GO" id="GO:0051880">
    <property type="term" value="F:G-quadruplex DNA binding"/>
    <property type="evidence" value="ECO:0007669"/>
    <property type="project" value="TreeGrafter"/>
</dbReference>
<name>A0A4P9YX69_9FUNG</name>
<keyword evidence="2" id="KW-1185">Reference proteome</keyword>
<dbReference type="InterPro" id="IPR027417">
    <property type="entry name" value="P-loop_NTPase"/>
</dbReference>
<dbReference type="GO" id="GO:0006302">
    <property type="term" value="P:double-strand break repair"/>
    <property type="evidence" value="ECO:0007669"/>
    <property type="project" value="TreeGrafter"/>
</dbReference>
<dbReference type="SUPFAM" id="SSF52540">
    <property type="entry name" value="P-loop containing nucleoside triphosphate hydrolases"/>
    <property type="match status" value="1"/>
</dbReference>
<dbReference type="GO" id="GO:0007004">
    <property type="term" value="P:telomere maintenance via telomerase"/>
    <property type="evidence" value="ECO:0007669"/>
    <property type="project" value="TreeGrafter"/>
</dbReference>
<dbReference type="Gene3D" id="3.40.50.300">
    <property type="entry name" value="P-loop containing nucleotide triphosphate hydrolases"/>
    <property type="match status" value="1"/>
</dbReference>
<dbReference type="Proteomes" id="UP000278143">
    <property type="component" value="Unassembled WGS sequence"/>
</dbReference>
<dbReference type="GO" id="GO:0043047">
    <property type="term" value="F:single-stranded telomeric DNA binding"/>
    <property type="evidence" value="ECO:0007669"/>
    <property type="project" value="TreeGrafter"/>
</dbReference>
<dbReference type="GO" id="GO:0030870">
    <property type="term" value="C:Mre11 complex"/>
    <property type="evidence" value="ECO:0007669"/>
    <property type="project" value="TreeGrafter"/>
</dbReference>
<sequence>MLKGNTELDMRGRCSAGQKVLTSLIIRLALAESFCLDCGIIALDEPTTNLDRENIESLAESLATIVRTRRKQQNFQLIIITHDEEFMQLLGKSELADYYWRVFKDVK</sequence>
<dbReference type="PANTHER" id="PTHR18867">
    <property type="entry name" value="RAD50"/>
    <property type="match status" value="1"/>
</dbReference>
<dbReference type="GO" id="GO:0000722">
    <property type="term" value="P:telomere maintenance via recombination"/>
    <property type="evidence" value="ECO:0007669"/>
    <property type="project" value="TreeGrafter"/>
</dbReference>
<organism evidence="1 2">
    <name type="scientific">Syncephalis pseudoplumigaleata</name>
    <dbReference type="NCBI Taxonomy" id="1712513"/>
    <lineage>
        <taxon>Eukaryota</taxon>
        <taxon>Fungi</taxon>
        <taxon>Fungi incertae sedis</taxon>
        <taxon>Zoopagomycota</taxon>
        <taxon>Zoopagomycotina</taxon>
        <taxon>Zoopagomycetes</taxon>
        <taxon>Zoopagales</taxon>
        <taxon>Piptocephalidaceae</taxon>
        <taxon>Syncephalis</taxon>
    </lineage>
</organism>